<keyword evidence="1" id="KW-0802">TPR repeat</keyword>
<dbReference type="PROSITE" id="PS50234">
    <property type="entry name" value="VWFA"/>
    <property type="match status" value="1"/>
</dbReference>
<dbReference type="Proteomes" id="UP000290244">
    <property type="component" value="Chromosome"/>
</dbReference>
<dbReference type="SUPFAM" id="SSF48452">
    <property type="entry name" value="TPR-like"/>
    <property type="match status" value="1"/>
</dbReference>
<dbReference type="EMBL" id="CP034759">
    <property type="protein sequence ID" value="QBG35034.1"/>
    <property type="molecule type" value="Genomic_DNA"/>
</dbReference>
<keyword evidence="4" id="KW-0812">Transmembrane</keyword>
<dbReference type="Gene3D" id="1.25.40.10">
    <property type="entry name" value="Tetratricopeptide repeat domain"/>
    <property type="match status" value="1"/>
</dbReference>
<protein>
    <submittedName>
        <fullName evidence="6">Tetratricopeptide repeat protein</fullName>
    </submittedName>
</protein>
<feature type="repeat" description="TPR" evidence="1">
    <location>
        <begin position="470"/>
        <end position="503"/>
    </location>
</feature>
<proteinExistence type="predicted"/>
<feature type="compositionally biased region" description="Low complexity" evidence="3">
    <location>
        <begin position="638"/>
        <end position="650"/>
    </location>
</feature>
<feature type="coiled-coil region" evidence="2">
    <location>
        <begin position="305"/>
        <end position="332"/>
    </location>
</feature>
<reference evidence="6 7" key="1">
    <citation type="submission" date="2018-12" db="EMBL/GenBank/DDBJ databases">
        <title>Complete genome of Litorilituus sediminis.</title>
        <authorList>
            <person name="Liu A."/>
            <person name="Rong J."/>
        </authorList>
    </citation>
    <scope>NUCLEOTIDE SEQUENCE [LARGE SCALE GENOMIC DNA]</scope>
    <source>
        <strain evidence="6 7">JCM 17549</strain>
    </source>
</reference>
<dbReference type="InterPro" id="IPR050768">
    <property type="entry name" value="UPF0353/GerABKA_families"/>
</dbReference>
<dbReference type="SMART" id="SM00028">
    <property type="entry name" value="TPR"/>
    <property type="match status" value="1"/>
</dbReference>
<dbReference type="InterPro" id="IPR011990">
    <property type="entry name" value="TPR-like_helical_dom_sf"/>
</dbReference>
<dbReference type="Pfam" id="PF13519">
    <property type="entry name" value="VWA_2"/>
    <property type="match status" value="1"/>
</dbReference>
<dbReference type="PROSITE" id="PS50005">
    <property type="entry name" value="TPR"/>
    <property type="match status" value="1"/>
</dbReference>
<feature type="transmembrane region" description="Helical" evidence="4">
    <location>
        <begin position="30"/>
        <end position="46"/>
    </location>
</feature>
<evidence type="ECO:0000256" key="3">
    <source>
        <dbReference type="SAM" id="MobiDB-lite"/>
    </source>
</evidence>
<evidence type="ECO:0000256" key="4">
    <source>
        <dbReference type="SAM" id="Phobius"/>
    </source>
</evidence>
<accession>A0A4P6P1X7</accession>
<feature type="compositionally biased region" description="Basic and acidic residues" evidence="3">
    <location>
        <begin position="606"/>
        <end position="631"/>
    </location>
</feature>
<feature type="domain" description="VWFA" evidence="5">
    <location>
        <begin position="118"/>
        <end position="312"/>
    </location>
</feature>
<dbReference type="Pfam" id="PF00515">
    <property type="entry name" value="TPR_1"/>
    <property type="match status" value="1"/>
</dbReference>
<keyword evidence="4" id="KW-0472">Membrane</keyword>
<dbReference type="SUPFAM" id="SSF53300">
    <property type="entry name" value="vWA-like"/>
    <property type="match status" value="1"/>
</dbReference>
<evidence type="ECO:0000313" key="6">
    <source>
        <dbReference type="EMBL" id="QBG35034.1"/>
    </source>
</evidence>
<dbReference type="Gene3D" id="3.40.50.410">
    <property type="entry name" value="von Willebrand factor, type A domain"/>
    <property type="match status" value="1"/>
</dbReference>
<dbReference type="InterPro" id="IPR002035">
    <property type="entry name" value="VWF_A"/>
</dbReference>
<dbReference type="KEGG" id="lsd:EMK97_04435"/>
<dbReference type="InterPro" id="IPR036465">
    <property type="entry name" value="vWFA_dom_sf"/>
</dbReference>
<evidence type="ECO:0000256" key="1">
    <source>
        <dbReference type="PROSITE-ProRule" id="PRU00339"/>
    </source>
</evidence>
<evidence type="ECO:0000259" key="5">
    <source>
        <dbReference type="PROSITE" id="PS50234"/>
    </source>
</evidence>
<dbReference type="AlphaFoldDB" id="A0A4P6P1X7"/>
<dbReference type="PANTHER" id="PTHR22550:SF14">
    <property type="entry name" value="VWFA DOMAIN-CONTAINING PROTEIN"/>
    <property type="match status" value="1"/>
</dbReference>
<dbReference type="OrthoDB" id="9807628at2"/>
<dbReference type="PROSITE" id="PS50293">
    <property type="entry name" value="TPR_REGION"/>
    <property type="match status" value="1"/>
</dbReference>
<feature type="compositionally biased region" description="Low complexity" evidence="3">
    <location>
        <begin position="518"/>
        <end position="604"/>
    </location>
</feature>
<evidence type="ECO:0000256" key="2">
    <source>
        <dbReference type="SAM" id="Coils"/>
    </source>
</evidence>
<gene>
    <name evidence="6" type="ORF">EMK97_04435</name>
</gene>
<feature type="transmembrane region" description="Helical" evidence="4">
    <location>
        <begin position="87"/>
        <end position="105"/>
    </location>
</feature>
<keyword evidence="4" id="KW-1133">Transmembrane helix</keyword>
<keyword evidence="2" id="KW-0175">Coiled coil</keyword>
<dbReference type="RefSeq" id="WP_130599815.1">
    <property type="nucleotide sequence ID" value="NZ_CP034759.1"/>
</dbReference>
<evidence type="ECO:0000313" key="7">
    <source>
        <dbReference type="Proteomes" id="UP000290244"/>
    </source>
</evidence>
<organism evidence="6 7">
    <name type="scientific">Litorilituus sediminis</name>
    <dbReference type="NCBI Taxonomy" id="718192"/>
    <lineage>
        <taxon>Bacteria</taxon>
        <taxon>Pseudomonadati</taxon>
        <taxon>Pseudomonadota</taxon>
        <taxon>Gammaproteobacteria</taxon>
        <taxon>Alteromonadales</taxon>
        <taxon>Colwelliaceae</taxon>
        <taxon>Litorilituus</taxon>
    </lineage>
</organism>
<dbReference type="InterPro" id="IPR019734">
    <property type="entry name" value="TPR_rpt"/>
</dbReference>
<dbReference type="PANTHER" id="PTHR22550">
    <property type="entry name" value="SPORE GERMINATION PROTEIN"/>
    <property type="match status" value="1"/>
</dbReference>
<feature type="region of interest" description="Disordered" evidence="3">
    <location>
        <begin position="517"/>
        <end position="659"/>
    </location>
</feature>
<sequence>MAIINIAKVNASMINVDFSQFYSQFHFVRPWWLLAFILLFLVLYIIKKYSVFQSPWHKLLPKHLSGVLLEQSEQSETSHRRVNSQQIKTLILGSCIIIALAGPAWQKIPQPVFQLERGSVLVMDMSYSMYSTDIKPNRLTRARYKALDLLSLINEGDIGLIAYAGDAFTISPLTQDIKNIELLMPSLSPDIMPALGANALAALTLASESLNNSGHISGDIYWFTDDIDNEEIADIYAWSKQNSHKLHILGIGTAQGAPIKLTSGELLKDNLGAIVVPKLPEAKLAGLAKRGRGEYSTIRHDDSDLKRLTQHLVNASDEKVAKKQENQQELQQGDQYHEAGPWLLFIALPILLSYFRRGAIAASMAYLTPLMLSFAMMSAKPAFAEQQSLTTNKTANNQEVASNNTAQSGVKQFWQNLWNTKDQQGQKQFDQGNYSDAANNFEHSQWQGSAHYKAGNYQKALDAFKQSNTGDALYNQGNAHAQMQQFDQAIDAYKRALEKDPSLTDAKENLEKIEALKQQQQNQQQGDKQNQQQGEQQNQQQGDEQNQQQGEQQNQQQGDEQNQQQGEQQNQQQGEQQNQQQGEQQNQQQGEQQNQQQAEQQNQQKTEQDKESQAAQAQEDKDKDKDTDEKSLAQQASEQKAQEVQQKHQQMLNKVTDDPYLLLRNKMQLEYQKRKQEGHQQGVNKKW</sequence>
<name>A0A4P6P1X7_9GAMM</name>
<keyword evidence="7" id="KW-1185">Reference proteome</keyword>